<feature type="region of interest" description="Disordered" evidence="1">
    <location>
        <begin position="316"/>
        <end position="433"/>
    </location>
</feature>
<feature type="signal peptide" evidence="2">
    <location>
        <begin position="1"/>
        <end position="20"/>
    </location>
</feature>
<dbReference type="OrthoDB" id="1112004at2759"/>
<feature type="region of interest" description="Disordered" evidence="1">
    <location>
        <begin position="454"/>
        <end position="498"/>
    </location>
</feature>
<feature type="compositionally biased region" description="Acidic residues" evidence="1">
    <location>
        <begin position="526"/>
        <end position="536"/>
    </location>
</feature>
<reference evidence="4 5" key="1">
    <citation type="submission" date="2020-02" db="EMBL/GenBank/DDBJ databases">
        <authorList>
            <person name="Ma Q."/>
            <person name="Huang Y."/>
            <person name="Song X."/>
            <person name="Pei D."/>
        </authorList>
    </citation>
    <scope>NUCLEOTIDE SEQUENCE [LARGE SCALE GENOMIC DNA]</scope>
    <source>
        <strain evidence="4">Sxm20200214</strain>
        <tissue evidence="4">Leaf</tissue>
    </source>
</reference>
<comment type="caution">
    <text evidence="4">The sequence shown here is derived from an EMBL/GenBank/DDBJ whole genome shotgun (WGS) entry which is preliminary data.</text>
</comment>
<dbReference type="Pfam" id="PF09331">
    <property type="entry name" value="DUF1985"/>
    <property type="match status" value="1"/>
</dbReference>
<dbReference type="EMBL" id="JAAMPC010000005">
    <property type="protein sequence ID" value="KAG2313201.1"/>
    <property type="molecule type" value="Genomic_DNA"/>
</dbReference>
<evidence type="ECO:0000259" key="3">
    <source>
        <dbReference type="Pfam" id="PF09331"/>
    </source>
</evidence>
<feature type="compositionally biased region" description="Polar residues" evidence="1">
    <location>
        <begin position="350"/>
        <end position="376"/>
    </location>
</feature>
<keyword evidence="5" id="KW-1185">Reference proteome</keyword>
<accession>A0A8X7VKZ5</accession>
<keyword evidence="2" id="KW-0732">Signal</keyword>
<dbReference type="InterPro" id="IPR015410">
    <property type="entry name" value="DUF1985"/>
</dbReference>
<proteinExistence type="predicted"/>
<dbReference type="PANTHER" id="PTHR48449">
    <property type="entry name" value="DUF1985 DOMAIN-CONTAINING PROTEIN"/>
    <property type="match status" value="1"/>
</dbReference>
<name>A0A8X7VKZ5_BRACI</name>
<gene>
    <name evidence="4" type="ORF">Bca52824_024758</name>
</gene>
<protein>
    <recommendedName>
        <fullName evidence="3">DUF1985 domain-containing protein</fullName>
    </recommendedName>
</protein>
<feature type="compositionally biased region" description="Basic residues" evidence="1">
    <location>
        <begin position="318"/>
        <end position="327"/>
    </location>
</feature>
<feature type="chain" id="PRO_5036496465" description="DUF1985 domain-containing protein" evidence="2">
    <location>
        <begin position="21"/>
        <end position="729"/>
    </location>
</feature>
<dbReference type="AlphaFoldDB" id="A0A8X7VKZ5"/>
<feature type="domain" description="DUF1985" evidence="3">
    <location>
        <begin position="4"/>
        <end position="56"/>
    </location>
</feature>
<feature type="region of interest" description="Disordered" evidence="1">
    <location>
        <begin position="516"/>
        <end position="554"/>
    </location>
</feature>
<sequence>MPGWRKLCLALIMIVDGVLIAHQQTPRPTLKYVKMLKNVHTFCAHPWGRESFLKTITCMKPPKYHPVDCTDPEGTLVQLLKQESFRLQGFPLGLQLLAYQTVPKLLTTIPIPFDTRSIMDLVEPHLPSYPAPTNADILRVEWDPDLVVTSTIPILRQPQPGWGVWADVCKDDRVAYMEQLIADQRPFGKHVWYGGDTSVPLYRPEPDSSDEDVPIVKLEKREAGLPRKKVTKPRAILKEACRPRKTAKKAATARKQRRISSYFQAASSSSTSEDKLFELLYTIKGQVDELQKDSKEMRKLLKRKKLHQCHKTFQTLHRQSKKSKKATRGCQTETASELTKETMEEEPIVSQYQAQLHRSAPPTKSRNYLTTENTAPRQVDQEPLHNSPNHKVTVPNEPFHTTPDHTMDIHDGSHNTPTTTPASAKPPSVIYDTSAHPNSLPCYHLRSHVKEIFEPPSAGQPRYDSSNKPPSKRQIFPLAHQPFTPEPSPKKSSDSLPGFIAHATSTNAFSATASSSPLSFEKSSQPDEEQSSEDGDVVYLSDGSPARESPRHMPTLEEASLAEELSRCQFVHAPDLISPLPQAVWELFEEIVTKYKDAFHITPSKFDFHNSFLLKLAEPQKWTDTLIVDAKRMDILHDLQRLKDETRIALDSQISLLSAREQELKQEVSDQIRLIYEAIDVFKREINQKLDSHAIKTNFQVSTVTSPWKKLAASLAISGALSFLYWKVM</sequence>
<dbReference type="PANTHER" id="PTHR48449:SF1">
    <property type="entry name" value="DUF1985 DOMAIN-CONTAINING PROTEIN"/>
    <property type="match status" value="1"/>
</dbReference>
<organism evidence="4 5">
    <name type="scientific">Brassica carinata</name>
    <name type="common">Ethiopian mustard</name>
    <name type="synonym">Abyssinian cabbage</name>
    <dbReference type="NCBI Taxonomy" id="52824"/>
    <lineage>
        <taxon>Eukaryota</taxon>
        <taxon>Viridiplantae</taxon>
        <taxon>Streptophyta</taxon>
        <taxon>Embryophyta</taxon>
        <taxon>Tracheophyta</taxon>
        <taxon>Spermatophyta</taxon>
        <taxon>Magnoliopsida</taxon>
        <taxon>eudicotyledons</taxon>
        <taxon>Gunneridae</taxon>
        <taxon>Pentapetalae</taxon>
        <taxon>rosids</taxon>
        <taxon>malvids</taxon>
        <taxon>Brassicales</taxon>
        <taxon>Brassicaceae</taxon>
        <taxon>Brassiceae</taxon>
        <taxon>Brassica</taxon>
    </lineage>
</organism>
<evidence type="ECO:0000256" key="2">
    <source>
        <dbReference type="SAM" id="SignalP"/>
    </source>
</evidence>
<evidence type="ECO:0000256" key="1">
    <source>
        <dbReference type="SAM" id="MobiDB-lite"/>
    </source>
</evidence>
<feature type="compositionally biased region" description="Basic and acidic residues" evidence="1">
    <location>
        <begin position="402"/>
        <end position="413"/>
    </location>
</feature>
<dbReference type="Proteomes" id="UP000886595">
    <property type="component" value="Unassembled WGS sequence"/>
</dbReference>
<evidence type="ECO:0000313" key="4">
    <source>
        <dbReference type="EMBL" id="KAG2313201.1"/>
    </source>
</evidence>
<evidence type="ECO:0000313" key="5">
    <source>
        <dbReference type="Proteomes" id="UP000886595"/>
    </source>
</evidence>
<feature type="compositionally biased region" description="Low complexity" evidence="1">
    <location>
        <begin position="416"/>
        <end position="428"/>
    </location>
</feature>